<dbReference type="InterPro" id="IPR037401">
    <property type="entry name" value="SnoaL-like"/>
</dbReference>
<reference evidence="2 3" key="1">
    <citation type="submission" date="2020-07" db="EMBL/GenBank/DDBJ databases">
        <title>Sequencing the genomes of 1000 actinobacteria strains.</title>
        <authorList>
            <person name="Klenk H.-P."/>
        </authorList>
    </citation>
    <scope>NUCLEOTIDE SEQUENCE [LARGE SCALE GENOMIC DNA]</scope>
    <source>
        <strain evidence="2 3">DSM 44442</strain>
    </source>
</reference>
<keyword evidence="2" id="KW-0413">Isomerase</keyword>
<sequence length="116" mass="12798">MKAEQDMTGDTSTIQEFVEEYFAAAIAHDQERYLALFSDDVIVHDDGRTHHGLAQVRAWHSEAPPVRYDLHEATGDPAAFLAAAEVSGDFPGSPIILRFSFQRNARGKITSLGIEP</sequence>
<dbReference type="EMBL" id="JACCFS010000001">
    <property type="protein sequence ID" value="NYJ37068.1"/>
    <property type="molecule type" value="Genomic_DNA"/>
</dbReference>
<organism evidence="2 3">
    <name type="scientific">Nocardiopsis aegyptia</name>
    <dbReference type="NCBI Taxonomy" id="220378"/>
    <lineage>
        <taxon>Bacteria</taxon>
        <taxon>Bacillati</taxon>
        <taxon>Actinomycetota</taxon>
        <taxon>Actinomycetes</taxon>
        <taxon>Streptosporangiales</taxon>
        <taxon>Nocardiopsidaceae</taxon>
        <taxon>Nocardiopsis</taxon>
    </lineage>
</organism>
<dbReference type="Gene3D" id="3.10.450.50">
    <property type="match status" value="1"/>
</dbReference>
<dbReference type="GO" id="GO:0016853">
    <property type="term" value="F:isomerase activity"/>
    <property type="evidence" value="ECO:0007669"/>
    <property type="project" value="UniProtKB-KW"/>
</dbReference>
<dbReference type="SUPFAM" id="SSF54427">
    <property type="entry name" value="NTF2-like"/>
    <property type="match status" value="1"/>
</dbReference>
<dbReference type="RefSeq" id="WP_218897977.1">
    <property type="nucleotide sequence ID" value="NZ_JACCFS010000001.1"/>
</dbReference>
<evidence type="ECO:0000313" key="2">
    <source>
        <dbReference type="EMBL" id="NYJ37068.1"/>
    </source>
</evidence>
<evidence type="ECO:0000313" key="3">
    <source>
        <dbReference type="Proteomes" id="UP000572051"/>
    </source>
</evidence>
<feature type="domain" description="SnoaL-like" evidence="1">
    <location>
        <begin position="18"/>
        <end position="95"/>
    </location>
</feature>
<comment type="caution">
    <text evidence="2">The sequence shown here is derived from an EMBL/GenBank/DDBJ whole genome shotgun (WGS) entry which is preliminary data.</text>
</comment>
<dbReference type="AlphaFoldDB" id="A0A7Z0JC69"/>
<dbReference type="Proteomes" id="UP000572051">
    <property type="component" value="Unassembled WGS sequence"/>
</dbReference>
<protein>
    <submittedName>
        <fullName evidence="2">Ketosteroid isomerase-like protein</fullName>
    </submittedName>
</protein>
<dbReference type="Pfam" id="PF12680">
    <property type="entry name" value="SnoaL_2"/>
    <property type="match status" value="1"/>
</dbReference>
<accession>A0A7Z0JC69</accession>
<name>A0A7Z0JC69_9ACTN</name>
<evidence type="ECO:0000259" key="1">
    <source>
        <dbReference type="Pfam" id="PF12680"/>
    </source>
</evidence>
<proteinExistence type="predicted"/>
<keyword evidence="3" id="KW-1185">Reference proteome</keyword>
<gene>
    <name evidence="2" type="ORF">HNR10_004949</name>
</gene>
<dbReference type="InterPro" id="IPR032710">
    <property type="entry name" value="NTF2-like_dom_sf"/>
</dbReference>